<dbReference type="InterPro" id="IPR029044">
    <property type="entry name" value="Nucleotide-diphossugar_trans"/>
</dbReference>
<sequence>MKEKTKHLLCLTPVRNEGWILDKFLKAASIWADTIIIADQNSNDNSKEIAKRFDKVILIDNNGEQYGENERQDLLIKEARKIKGDNILIALDADEFLTLNDKSLKELEVIKQLKRGTIIKFKWNNVKLKDVTYWEASDKMPFGFVDDGTEHIGQKIHSPRVPIPENAPVYYPKHLEIMHYQYADWERMKSKHRWYQCWEVINNSGKSSIDIYRQYHHMYSIPRRMLDKIPENWFYFYDRVGIDLKKIESKKHYWWDKEILKLLDKYGTSKFSRVDIWDRDWIRGDVVYKDPRDKLDILENVYLKSTQPFINCKILGPLIYLTDVVIKKLFGI</sequence>
<accession>A0A0G0MC81</accession>
<evidence type="ECO:0000313" key="2">
    <source>
        <dbReference type="Proteomes" id="UP000034406"/>
    </source>
</evidence>
<protein>
    <recommendedName>
        <fullName evidence="3">Glycosyltransferase 2-like domain-containing protein</fullName>
    </recommendedName>
</protein>
<comment type="caution">
    <text evidence="1">The sequence shown here is derived from an EMBL/GenBank/DDBJ whole genome shotgun (WGS) entry which is preliminary data.</text>
</comment>
<dbReference type="AlphaFoldDB" id="A0A0G0MC81"/>
<evidence type="ECO:0008006" key="3">
    <source>
        <dbReference type="Google" id="ProtNLM"/>
    </source>
</evidence>
<gene>
    <name evidence="1" type="ORF">US90_C0003G0017</name>
</gene>
<dbReference type="Pfam" id="PF13704">
    <property type="entry name" value="Glyco_tranf_2_4"/>
    <property type="match status" value="1"/>
</dbReference>
<dbReference type="EMBL" id="LBUT01000003">
    <property type="protein sequence ID" value="KKQ71374.1"/>
    <property type="molecule type" value="Genomic_DNA"/>
</dbReference>
<organism evidence="1 2">
    <name type="scientific">Candidatus Shapirobacteria bacterium GW2011_GWE2_38_30</name>
    <dbReference type="NCBI Taxonomy" id="1618490"/>
    <lineage>
        <taxon>Bacteria</taxon>
        <taxon>Candidatus Shapironibacteriota</taxon>
    </lineage>
</organism>
<dbReference type="Proteomes" id="UP000034406">
    <property type="component" value="Unassembled WGS sequence"/>
</dbReference>
<proteinExistence type="predicted"/>
<reference evidence="1 2" key="1">
    <citation type="journal article" date="2015" name="Nature">
        <title>rRNA introns, odd ribosomes, and small enigmatic genomes across a large radiation of phyla.</title>
        <authorList>
            <person name="Brown C.T."/>
            <person name="Hug L.A."/>
            <person name="Thomas B.C."/>
            <person name="Sharon I."/>
            <person name="Castelle C.J."/>
            <person name="Singh A."/>
            <person name="Wilkins M.J."/>
            <person name="Williams K.H."/>
            <person name="Banfield J.F."/>
        </authorList>
    </citation>
    <scope>NUCLEOTIDE SEQUENCE [LARGE SCALE GENOMIC DNA]</scope>
</reference>
<name>A0A0G0MC81_9BACT</name>
<evidence type="ECO:0000313" key="1">
    <source>
        <dbReference type="EMBL" id="KKQ71374.1"/>
    </source>
</evidence>
<dbReference type="STRING" id="1618490.US90_C0003G0017"/>
<dbReference type="SUPFAM" id="SSF53448">
    <property type="entry name" value="Nucleotide-diphospho-sugar transferases"/>
    <property type="match status" value="1"/>
</dbReference>